<sequence>FTLSFSVPTNGDLIYVDAAMVSPREELFDYVPGIYDLIADDDLIDLYTGEVFDYDWTNQKIRIITRDMASLRHRKIPIKKLDGEYLAAISKAWSIPPRNLGRPIPMTYGNFDVSPKAAIGTARLTSPAAALGLLVNWDGDGTGGDEIRVIFDRPDGVQKLNACTDIFAFDEDGQQLVHQYFDDRTSPDYCLQEFIDDKD</sequence>
<dbReference type="EMBL" id="BART01035017">
    <property type="protein sequence ID" value="GAH10114.1"/>
    <property type="molecule type" value="Genomic_DNA"/>
</dbReference>
<gene>
    <name evidence="1" type="ORF">S01H4_59650</name>
</gene>
<dbReference type="AlphaFoldDB" id="X1DYX0"/>
<protein>
    <submittedName>
        <fullName evidence="1">Uncharacterized protein</fullName>
    </submittedName>
</protein>
<comment type="caution">
    <text evidence="1">The sequence shown here is derived from an EMBL/GenBank/DDBJ whole genome shotgun (WGS) entry which is preliminary data.</text>
</comment>
<feature type="non-terminal residue" evidence="1">
    <location>
        <position position="1"/>
    </location>
</feature>
<accession>X1DYX0</accession>
<proteinExistence type="predicted"/>
<name>X1DYX0_9ZZZZ</name>
<evidence type="ECO:0000313" key="1">
    <source>
        <dbReference type="EMBL" id="GAH10114.1"/>
    </source>
</evidence>
<feature type="non-terminal residue" evidence="1">
    <location>
        <position position="199"/>
    </location>
</feature>
<organism evidence="1">
    <name type="scientific">marine sediment metagenome</name>
    <dbReference type="NCBI Taxonomy" id="412755"/>
    <lineage>
        <taxon>unclassified sequences</taxon>
        <taxon>metagenomes</taxon>
        <taxon>ecological metagenomes</taxon>
    </lineage>
</organism>
<reference evidence="1" key="1">
    <citation type="journal article" date="2014" name="Front. Microbiol.">
        <title>High frequency of phylogenetically diverse reductive dehalogenase-homologous genes in deep subseafloor sedimentary metagenomes.</title>
        <authorList>
            <person name="Kawai M."/>
            <person name="Futagami T."/>
            <person name="Toyoda A."/>
            <person name="Takaki Y."/>
            <person name="Nishi S."/>
            <person name="Hori S."/>
            <person name="Arai W."/>
            <person name="Tsubouchi T."/>
            <person name="Morono Y."/>
            <person name="Uchiyama I."/>
            <person name="Ito T."/>
            <person name="Fujiyama A."/>
            <person name="Inagaki F."/>
            <person name="Takami H."/>
        </authorList>
    </citation>
    <scope>NUCLEOTIDE SEQUENCE</scope>
    <source>
        <strain evidence="1">Expedition CK06-06</strain>
    </source>
</reference>